<organism evidence="6 7">
    <name type="scientific">Pannonibacter tanglangensis</name>
    <dbReference type="NCBI Taxonomy" id="2750084"/>
    <lineage>
        <taxon>Bacteria</taxon>
        <taxon>Pseudomonadati</taxon>
        <taxon>Pseudomonadota</taxon>
        <taxon>Alphaproteobacteria</taxon>
        <taxon>Hyphomicrobiales</taxon>
        <taxon>Stappiaceae</taxon>
        <taxon>Pannonibacter</taxon>
    </lineage>
</organism>
<gene>
    <name evidence="6" type="ORF">GWI71_15400</name>
</gene>
<evidence type="ECO:0000256" key="4">
    <source>
        <dbReference type="SAM" id="MobiDB-lite"/>
    </source>
</evidence>
<accession>A0ABW9ZJK8</accession>
<dbReference type="InterPro" id="IPR029063">
    <property type="entry name" value="SAM-dependent_MTases_sf"/>
</dbReference>
<dbReference type="PRINTS" id="PR00996">
    <property type="entry name" value="CHERMTFRASE"/>
</dbReference>
<evidence type="ECO:0000256" key="3">
    <source>
        <dbReference type="ARBA" id="ARBA00022691"/>
    </source>
</evidence>
<dbReference type="Pfam" id="PF01739">
    <property type="entry name" value="CheR"/>
    <property type="match status" value="1"/>
</dbReference>
<keyword evidence="2" id="KW-0808">Transferase</keyword>
<evidence type="ECO:0000313" key="6">
    <source>
        <dbReference type="EMBL" id="NBN65078.1"/>
    </source>
</evidence>
<feature type="domain" description="CheR-type methyltransferase" evidence="5">
    <location>
        <begin position="46"/>
        <end position="254"/>
    </location>
</feature>
<reference evidence="6 7" key="1">
    <citation type="submission" date="2020-01" db="EMBL/GenBank/DDBJ databases">
        <authorList>
            <person name="Peng S.Y."/>
            <person name="Li J."/>
            <person name="Wang M."/>
            <person name="Wang L."/>
            <person name="Wang C.Q."/>
            <person name="Wang J.R."/>
        </authorList>
    </citation>
    <scope>NUCLEOTIDE SEQUENCE [LARGE SCALE GENOMIC DNA]</scope>
    <source>
        <strain evidence="6 7">XCT-34</strain>
    </source>
</reference>
<keyword evidence="3" id="KW-0949">S-adenosyl-L-methionine</keyword>
<evidence type="ECO:0000313" key="7">
    <source>
        <dbReference type="Proteomes" id="UP000541347"/>
    </source>
</evidence>
<dbReference type="RefSeq" id="WP_161677083.1">
    <property type="nucleotide sequence ID" value="NZ_JAABLP010000004.1"/>
</dbReference>
<comment type="caution">
    <text evidence="6">The sequence shown here is derived from an EMBL/GenBank/DDBJ whole genome shotgun (WGS) entry which is preliminary data.</text>
</comment>
<dbReference type="SUPFAM" id="SSF53335">
    <property type="entry name" value="S-adenosyl-L-methionine-dependent methyltransferases"/>
    <property type="match status" value="1"/>
</dbReference>
<dbReference type="Gene3D" id="3.40.50.150">
    <property type="entry name" value="Vaccinia Virus protein VP39"/>
    <property type="match status" value="1"/>
</dbReference>
<dbReference type="InterPro" id="IPR022642">
    <property type="entry name" value="CheR_C"/>
</dbReference>
<dbReference type="PANTHER" id="PTHR24422:SF19">
    <property type="entry name" value="CHEMOTAXIS PROTEIN METHYLTRANSFERASE"/>
    <property type="match status" value="1"/>
</dbReference>
<dbReference type="PANTHER" id="PTHR24422">
    <property type="entry name" value="CHEMOTAXIS PROTEIN METHYLTRANSFERASE"/>
    <property type="match status" value="1"/>
</dbReference>
<feature type="region of interest" description="Disordered" evidence="4">
    <location>
        <begin position="21"/>
        <end position="40"/>
    </location>
</feature>
<dbReference type="InterPro" id="IPR000780">
    <property type="entry name" value="CheR_MeTrfase"/>
</dbReference>
<dbReference type="PROSITE" id="PS50123">
    <property type="entry name" value="CHER"/>
    <property type="match status" value="1"/>
</dbReference>
<dbReference type="Proteomes" id="UP000541347">
    <property type="component" value="Unassembled WGS sequence"/>
</dbReference>
<dbReference type="SMART" id="SM00138">
    <property type="entry name" value="MeTrc"/>
    <property type="match status" value="1"/>
</dbReference>
<keyword evidence="1" id="KW-0489">Methyltransferase</keyword>
<sequence>MSEATPATIERLSRRTGIAPDYIRDRLGPPAPGHGPGPAPALLADEAMIERVLVQETSFFRHAAQWTLLGSLLRDGSTFPARPLQVWSAGCATGEEVWSLAYLLQSLGSGASRILGSDISPTAIRIAARGTYTRLEAMGSFRDLPEFARDAFPRRSGESWSAPASLRSMVRFEVHNLLDPVPAALEGHPADLVFCRNLLIYFTEAATSQALARLAGAMRKGAILVLGAAESMRPTALFEPLEAAGATVWRRTAAAAGTGA</sequence>
<evidence type="ECO:0000256" key="2">
    <source>
        <dbReference type="ARBA" id="ARBA00022679"/>
    </source>
</evidence>
<proteinExistence type="predicted"/>
<dbReference type="EMBL" id="JAABLP010000004">
    <property type="protein sequence ID" value="NBN65078.1"/>
    <property type="molecule type" value="Genomic_DNA"/>
</dbReference>
<keyword evidence="7" id="KW-1185">Reference proteome</keyword>
<evidence type="ECO:0000256" key="1">
    <source>
        <dbReference type="ARBA" id="ARBA00022603"/>
    </source>
</evidence>
<name>A0ABW9ZJK8_9HYPH</name>
<protein>
    <recommendedName>
        <fullName evidence="5">CheR-type methyltransferase domain-containing protein</fullName>
    </recommendedName>
</protein>
<dbReference type="InterPro" id="IPR050903">
    <property type="entry name" value="Bact_Chemotaxis_MeTrfase"/>
</dbReference>
<evidence type="ECO:0000259" key="5">
    <source>
        <dbReference type="PROSITE" id="PS50123"/>
    </source>
</evidence>
<feature type="compositionally biased region" description="Pro residues" evidence="4">
    <location>
        <begin position="29"/>
        <end position="39"/>
    </location>
</feature>